<evidence type="ECO:0000313" key="2">
    <source>
        <dbReference type="EMBL" id="GIO28205.1"/>
    </source>
</evidence>
<dbReference type="Proteomes" id="UP000676917">
    <property type="component" value="Unassembled WGS sequence"/>
</dbReference>
<keyword evidence="3" id="KW-1185">Reference proteome</keyword>
<protein>
    <submittedName>
        <fullName evidence="2">HD family phosphohydrolase</fullName>
    </submittedName>
</protein>
<reference evidence="2" key="1">
    <citation type="submission" date="2021-03" db="EMBL/GenBank/DDBJ databases">
        <title>Antimicrobial resistance genes in bacteria isolated from Japanese honey, and their potential for conferring macrolide and lincosamide resistance in the American foulbrood pathogen Paenibacillus larvae.</title>
        <authorList>
            <person name="Okamoto M."/>
            <person name="Kumagai M."/>
            <person name="Kanamori H."/>
            <person name="Takamatsu D."/>
        </authorList>
    </citation>
    <scope>NUCLEOTIDE SEQUENCE</scope>
    <source>
        <strain evidence="2">J43TS3</strain>
    </source>
</reference>
<feature type="domain" description="HD-GYP" evidence="1">
    <location>
        <begin position="126"/>
        <end position="322"/>
    </location>
</feature>
<sequence>MRVSPSQLVPGCILLRDVIGKTNRPIIPHKTVLTEEHIFILDKFLVDQVEVSERLENGSMYKPEERIESEPLEEKEIEANTLVSILPFKDHYLYVVEEYKKLFDSWKRNLPINNFAVRNLILPLIDRMEDIASAVYTLHHFANKQDYFYHHSVSVSILSAYLGKKMGYSKGEWYQIGLAGLLSDVGMAKLGDFAFYKEGQLTDEEKLEIRNHPTFSYRMVEHIASIPYSVKLAVLQHHERMDGSGYPLGLSNEKIHRYARIIAVSDIYHAMTCERSYRKKQSPFKVIEELQKEQFSKIDPRVVQVFVDAIANFSIGTKVLLSNNQVGEIVFIEQNNPTRPIVRLENDEIITLSNSLSLFISEIL</sequence>
<comment type="caution">
    <text evidence="2">The sequence shown here is derived from an EMBL/GenBank/DDBJ whole genome shotgun (WGS) entry which is preliminary data.</text>
</comment>
<dbReference type="Gene3D" id="1.10.3210.10">
    <property type="entry name" value="Hypothetical protein af1432"/>
    <property type="match status" value="1"/>
</dbReference>
<accession>A0A919XCM7</accession>
<gene>
    <name evidence="2" type="ORF">J43TS3_28160</name>
</gene>
<proteinExistence type="predicted"/>
<dbReference type="PROSITE" id="PS51832">
    <property type="entry name" value="HD_GYP"/>
    <property type="match status" value="1"/>
</dbReference>
<dbReference type="RefSeq" id="WP_212921670.1">
    <property type="nucleotide sequence ID" value="NZ_BORP01000006.1"/>
</dbReference>
<evidence type="ECO:0000313" key="3">
    <source>
        <dbReference type="Proteomes" id="UP000676917"/>
    </source>
</evidence>
<dbReference type="AlphaFoldDB" id="A0A919XCM7"/>
<dbReference type="InterPro" id="IPR003607">
    <property type="entry name" value="HD/PDEase_dom"/>
</dbReference>
<organism evidence="2 3">
    <name type="scientific">Ornithinibacillus bavariensis</name>
    <dbReference type="NCBI Taxonomy" id="545502"/>
    <lineage>
        <taxon>Bacteria</taxon>
        <taxon>Bacillati</taxon>
        <taxon>Bacillota</taxon>
        <taxon>Bacilli</taxon>
        <taxon>Bacillales</taxon>
        <taxon>Bacillaceae</taxon>
        <taxon>Ornithinibacillus</taxon>
    </lineage>
</organism>
<dbReference type="PANTHER" id="PTHR43155:SF2">
    <property type="entry name" value="CYCLIC DI-GMP PHOSPHODIESTERASE PA4108"/>
    <property type="match status" value="1"/>
</dbReference>
<evidence type="ECO:0000259" key="1">
    <source>
        <dbReference type="PROSITE" id="PS51832"/>
    </source>
</evidence>
<name>A0A919XCM7_9BACI</name>
<dbReference type="SUPFAM" id="SSF109604">
    <property type="entry name" value="HD-domain/PDEase-like"/>
    <property type="match status" value="1"/>
</dbReference>
<dbReference type="CDD" id="cd00077">
    <property type="entry name" value="HDc"/>
    <property type="match status" value="1"/>
</dbReference>
<dbReference type="SMART" id="SM00471">
    <property type="entry name" value="HDc"/>
    <property type="match status" value="1"/>
</dbReference>
<dbReference type="InterPro" id="IPR037522">
    <property type="entry name" value="HD_GYP_dom"/>
</dbReference>
<dbReference type="EMBL" id="BORP01000006">
    <property type="protein sequence ID" value="GIO28205.1"/>
    <property type="molecule type" value="Genomic_DNA"/>
</dbReference>
<dbReference type="PANTHER" id="PTHR43155">
    <property type="entry name" value="CYCLIC DI-GMP PHOSPHODIESTERASE PA4108-RELATED"/>
    <property type="match status" value="1"/>
</dbReference>
<dbReference type="Pfam" id="PF13487">
    <property type="entry name" value="HD_5"/>
    <property type="match status" value="1"/>
</dbReference>